<dbReference type="InterPro" id="IPR036640">
    <property type="entry name" value="ABC1_TM_sf"/>
</dbReference>
<feature type="domain" description="ABC transmembrane type-1" evidence="10">
    <location>
        <begin position="1"/>
        <end position="274"/>
    </location>
</feature>
<dbReference type="GO" id="GO:0030256">
    <property type="term" value="C:type I protein secretion system complex"/>
    <property type="evidence" value="ECO:0007669"/>
    <property type="project" value="InterPro"/>
</dbReference>
<evidence type="ECO:0000256" key="8">
    <source>
        <dbReference type="SAM" id="Phobius"/>
    </source>
</evidence>
<feature type="domain" description="ABC transporter" evidence="9">
    <location>
        <begin position="304"/>
        <end position="539"/>
    </location>
</feature>
<dbReference type="SUPFAM" id="SSF90123">
    <property type="entry name" value="ABC transporter transmembrane region"/>
    <property type="match status" value="1"/>
</dbReference>
<name>A0A159Z8Y9_9RHOB</name>
<dbReference type="Proteomes" id="UP000076128">
    <property type="component" value="Chromosome"/>
</dbReference>
<evidence type="ECO:0000259" key="10">
    <source>
        <dbReference type="PROSITE" id="PS50929"/>
    </source>
</evidence>
<evidence type="ECO:0000256" key="1">
    <source>
        <dbReference type="ARBA" id="ARBA00004651"/>
    </source>
</evidence>
<dbReference type="GO" id="GO:0030253">
    <property type="term" value="P:protein secretion by the type I secretion system"/>
    <property type="evidence" value="ECO:0007669"/>
    <property type="project" value="InterPro"/>
</dbReference>
<dbReference type="PANTHER" id="PTHR24221:SF248">
    <property type="entry name" value="ABC TRANSPORTER TRANSMEMBRANE REGION"/>
    <property type="match status" value="1"/>
</dbReference>
<feature type="region of interest" description="Disordered" evidence="7">
    <location>
        <begin position="548"/>
        <end position="572"/>
    </location>
</feature>
<evidence type="ECO:0000259" key="9">
    <source>
        <dbReference type="PROSITE" id="PS50893"/>
    </source>
</evidence>
<dbReference type="Pfam" id="PF00664">
    <property type="entry name" value="ABC_membrane"/>
    <property type="match status" value="1"/>
</dbReference>
<dbReference type="Gene3D" id="3.40.50.300">
    <property type="entry name" value="P-loop containing nucleotide triphosphate hydrolases"/>
    <property type="match status" value="1"/>
</dbReference>
<dbReference type="GO" id="GO:0016887">
    <property type="term" value="F:ATP hydrolysis activity"/>
    <property type="evidence" value="ECO:0007669"/>
    <property type="project" value="InterPro"/>
</dbReference>
<dbReference type="Gene3D" id="1.20.1560.10">
    <property type="entry name" value="ABC transporter type 1, transmembrane domain"/>
    <property type="match status" value="1"/>
</dbReference>
<evidence type="ECO:0000256" key="5">
    <source>
        <dbReference type="ARBA" id="ARBA00022989"/>
    </source>
</evidence>
<organism evidence="11 12">
    <name type="scientific">Frigidibacter mobilis</name>
    <dbReference type="NCBI Taxonomy" id="1335048"/>
    <lineage>
        <taxon>Bacteria</taxon>
        <taxon>Pseudomonadati</taxon>
        <taxon>Pseudomonadota</taxon>
        <taxon>Alphaproteobacteria</taxon>
        <taxon>Rhodobacterales</taxon>
        <taxon>Paracoccaceae</taxon>
        <taxon>Frigidibacter</taxon>
    </lineage>
</organism>
<dbReference type="PANTHER" id="PTHR24221">
    <property type="entry name" value="ATP-BINDING CASSETTE SUB-FAMILY B"/>
    <property type="match status" value="1"/>
</dbReference>
<dbReference type="InterPro" id="IPR003439">
    <property type="entry name" value="ABC_transporter-like_ATP-bd"/>
</dbReference>
<dbReference type="GO" id="GO:0005524">
    <property type="term" value="F:ATP binding"/>
    <property type="evidence" value="ECO:0007669"/>
    <property type="project" value="UniProtKB-KW"/>
</dbReference>
<comment type="subcellular location">
    <subcellularLocation>
        <location evidence="1">Cell membrane</location>
        <topology evidence="1">Multi-pass membrane protein</topology>
    </subcellularLocation>
</comment>
<keyword evidence="6 8" id="KW-0472">Membrane</keyword>
<sequence length="604" mass="64391">MLASPLYMLQVYDRVLTSGSVATLQGLFLLLILLYAFLGVFDFLRSRILGRAAHRLDAALGEPAFGRWLQLPEAGIRAQSGGKDGDFGQAQGLRDVETLRSFLASPALLGLMDLPWIPLYLTVLTLVHPLLGLLTLVGATVAIAAALLNQQLVGRGLDRAGKLEMEERGMIDQSRRHSELIAAHGMQARMVFQWSRLHDARLAMAQGAAERSEGVGAFSKTFRMFLQSAMLTLAAWLVLRAELSPGMIIASSVISGRALAPIDQVIGQWRMLGRARQAHARASKIFGRSAGIDTVDLPSPTGRIRLENVTRLAGAGGGARLLDRVSFELEPGDGLGVIGPSAAGKSVLARVLVGIWRPEAGDIRFDGATPDQWDPEVLGRHIGYLPQHAELLPGSIRDNIARFDPLARDVQVFEAARIAGVHEMILALPQGYATAAIGCPLSGGQVQRLGLARALFGNPPIVVLDEPNANLDHAGDEALRHAILAMRARGSTVIVMAHRPSAILSVNKVLVLKEGRMKQFGPRDEVLGPSAPGQFLQPDALRAAAFEPKRGMQPARTASSPSMDAPAASSGADLSSSSLLRLQAILRAASGDAVDAPCQKGALE</sequence>
<dbReference type="InterPro" id="IPR027417">
    <property type="entry name" value="P-loop_NTPase"/>
</dbReference>
<dbReference type="Pfam" id="PF00005">
    <property type="entry name" value="ABC_tran"/>
    <property type="match status" value="1"/>
</dbReference>
<dbReference type="PROSITE" id="PS50929">
    <property type="entry name" value="ABC_TM1F"/>
    <property type="match status" value="1"/>
</dbReference>
<protein>
    <submittedName>
        <fullName evidence="11">ABC transporter, putative</fullName>
    </submittedName>
</protein>
<reference evidence="11 12" key="1">
    <citation type="submission" date="2015-09" db="EMBL/GenBank/DDBJ databases">
        <title>Complete genome sequence of Defluviimonas alba cai42t isolated from an oilfield in Xinjiang.</title>
        <authorList>
            <person name="Geng S."/>
            <person name="Pan X."/>
            <person name="Wu X."/>
        </authorList>
    </citation>
    <scope>NUCLEOTIDE SEQUENCE [LARGE SCALE GENOMIC DNA]</scope>
    <source>
        <strain evidence="12">cai42</strain>
    </source>
</reference>
<feature type="transmembrane region" description="Helical" evidence="8">
    <location>
        <begin position="20"/>
        <end position="41"/>
    </location>
</feature>
<dbReference type="GO" id="GO:0034040">
    <property type="term" value="F:ATPase-coupled lipid transmembrane transporter activity"/>
    <property type="evidence" value="ECO:0007669"/>
    <property type="project" value="TreeGrafter"/>
</dbReference>
<keyword evidence="12" id="KW-1185">Reference proteome</keyword>
<dbReference type="KEGG" id="daa:AKL17_3938"/>
<dbReference type="PROSITE" id="PS50893">
    <property type="entry name" value="ABC_TRANSPORTER_2"/>
    <property type="match status" value="1"/>
</dbReference>
<dbReference type="AlphaFoldDB" id="A0A159Z8Y9"/>
<dbReference type="PATRIC" id="fig|1335048.3.peg.4091"/>
<dbReference type="GO" id="GO:0005886">
    <property type="term" value="C:plasma membrane"/>
    <property type="evidence" value="ECO:0007669"/>
    <property type="project" value="UniProtKB-SubCell"/>
</dbReference>
<evidence type="ECO:0000256" key="7">
    <source>
        <dbReference type="SAM" id="MobiDB-lite"/>
    </source>
</evidence>
<gene>
    <name evidence="11" type="ORF">AKL17_3938</name>
</gene>
<dbReference type="SUPFAM" id="SSF52540">
    <property type="entry name" value="P-loop containing nucleoside triphosphate hydrolases"/>
    <property type="match status" value="1"/>
</dbReference>
<dbReference type="InterPro" id="IPR010128">
    <property type="entry name" value="ATPase_T1SS_PrtD-like"/>
</dbReference>
<accession>A0A159Z8Y9</accession>
<dbReference type="InterPro" id="IPR011527">
    <property type="entry name" value="ABC1_TM_dom"/>
</dbReference>
<keyword evidence="5 8" id="KW-1133">Transmembrane helix</keyword>
<dbReference type="GO" id="GO:0140359">
    <property type="term" value="F:ABC-type transporter activity"/>
    <property type="evidence" value="ECO:0007669"/>
    <property type="project" value="InterPro"/>
</dbReference>
<evidence type="ECO:0000256" key="3">
    <source>
        <dbReference type="ARBA" id="ARBA00022741"/>
    </source>
</evidence>
<evidence type="ECO:0000256" key="6">
    <source>
        <dbReference type="ARBA" id="ARBA00023136"/>
    </source>
</evidence>
<dbReference type="NCBIfam" id="TIGR01842">
    <property type="entry name" value="type_I_sec_PrtD"/>
    <property type="match status" value="1"/>
</dbReference>
<evidence type="ECO:0000313" key="11">
    <source>
        <dbReference type="EMBL" id="AMY71160.1"/>
    </source>
</evidence>
<proteinExistence type="predicted"/>
<keyword evidence="4" id="KW-0067">ATP-binding</keyword>
<dbReference type="SMART" id="SM00382">
    <property type="entry name" value="AAA"/>
    <property type="match status" value="1"/>
</dbReference>
<dbReference type="InterPro" id="IPR003593">
    <property type="entry name" value="AAA+_ATPase"/>
</dbReference>
<dbReference type="EMBL" id="CP012661">
    <property type="protein sequence ID" value="AMY71160.1"/>
    <property type="molecule type" value="Genomic_DNA"/>
</dbReference>
<feature type="transmembrane region" description="Helical" evidence="8">
    <location>
        <begin position="127"/>
        <end position="149"/>
    </location>
</feature>
<feature type="compositionally biased region" description="Low complexity" evidence="7">
    <location>
        <begin position="558"/>
        <end position="572"/>
    </location>
</feature>
<evidence type="ECO:0000256" key="2">
    <source>
        <dbReference type="ARBA" id="ARBA00022692"/>
    </source>
</evidence>
<evidence type="ECO:0000256" key="4">
    <source>
        <dbReference type="ARBA" id="ARBA00022840"/>
    </source>
</evidence>
<dbReference type="STRING" id="1335048.AKL17_3938"/>
<evidence type="ECO:0000313" key="12">
    <source>
        <dbReference type="Proteomes" id="UP000076128"/>
    </source>
</evidence>
<dbReference type="InterPro" id="IPR039421">
    <property type="entry name" value="Type_1_exporter"/>
</dbReference>
<keyword evidence="3" id="KW-0547">Nucleotide-binding</keyword>
<keyword evidence="2 8" id="KW-0812">Transmembrane</keyword>